<keyword evidence="8" id="KW-0967">Endosome</keyword>
<keyword evidence="20" id="KW-0458">Lysosome</keyword>
<dbReference type="AlphaFoldDB" id="A0A7M4FFU1"/>
<dbReference type="GO" id="GO:0006909">
    <property type="term" value="P:phagocytosis"/>
    <property type="evidence" value="ECO:0007669"/>
    <property type="project" value="Ensembl"/>
</dbReference>
<comment type="catalytic activity">
    <reaction evidence="29">
        <text>an (R,S)-glycero-3-phospho-(3'-acyl-1'-glycerol) + a 1-acyl-sn-glycerol = a 3-acyl-sn-glycero-1-phospho-(3'-acyl-1'-sn-glycerol) + glycerol</text>
        <dbReference type="Rhea" id="RHEA:82563"/>
        <dbReference type="ChEBI" id="CHEBI:17754"/>
        <dbReference type="ChEBI" id="CHEBI:64683"/>
        <dbReference type="ChEBI" id="CHEBI:77717"/>
        <dbReference type="ChEBI" id="CHEBI:232393"/>
    </reaction>
    <physiologicalReaction direction="left-to-right" evidence="29">
        <dbReference type="Rhea" id="RHEA:82564"/>
    </physiologicalReaction>
</comment>
<dbReference type="InterPro" id="IPR050874">
    <property type="entry name" value="Diverse_PLD-related"/>
</dbReference>
<keyword evidence="17" id="KW-1015">Disulfide bond</keyword>
<keyword evidence="9" id="KW-0378">Hydrolase</keyword>
<dbReference type="InterPro" id="IPR001736">
    <property type="entry name" value="PLipase_D/transphosphatidylase"/>
</dbReference>
<keyword evidence="16" id="KW-0472">Membrane</keyword>
<dbReference type="GO" id="GO:0045145">
    <property type="term" value="F:single-stranded DNA 5'-3' DNA exonuclease activity"/>
    <property type="evidence" value="ECO:0007669"/>
    <property type="project" value="Ensembl"/>
</dbReference>
<keyword evidence="15" id="KW-0443">Lipid metabolism</keyword>
<feature type="domain" description="PLD phosphodiesterase" evidence="30">
    <location>
        <begin position="221"/>
        <end position="248"/>
    </location>
</feature>
<comment type="catalytic activity">
    <reaction evidence="27">
        <text>a 5'-end 5'-dephospho-ribonucleotidyl-ribonucleotide-RNA + H2O = a ribonucleoside 3'-phosphate + a 5'-end dephospho-ribonucleoside-RNA + H(+)</text>
        <dbReference type="Rhea" id="RHEA:81375"/>
        <dbReference type="Rhea" id="RHEA-COMP:13936"/>
        <dbReference type="Rhea" id="RHEA-COMP:19670"/>
        <dbReference type="ChEBI" id="CHEBI:13197"/>
        <dbReference type="ChEBI" id="CHEBI:15377"/>
        <dbReference type="ChEBI" id="CHEBI:15378"/>
        <dbReference type="ChEBI" id="CHEBI:138284"/>
        <dbReference type="ChEBI" id="CHEBI:231871"/>
    </reaction>
    <physiologicalReaction direction="left-to-right" evidence="27">
        <dbReference type="Rhea" id="RHEA:81376"/>
    </physiologicalReaction>
</comment>
<dbReference type="GO" id="GO:0051649">
    <property type="term" value="P:establishment of localization in cell"/>
    <property type="evidence" value="ECO:0007669"/>
    <property type="project" value="Ensembl"/>
</dbReference>
<reference evidence="31" key="2">
    <citation type="submission" date="2025-09" db="UniProtKB">
        <authorList>
            <consortium name="Ensembl"/>
        </authorList>
    </citation>
    <scope>IDENTIFICATION</scope>
</reference>
<evidence type="ECO:0000256" key="18">
    <source>
        <dbReference type="ARBA" id="ARBA00023180"/>
    </source>
</evidence>
<evidence type="ECO:0000256" key="23">
    <source>
        <dbReference type="ARBA" id="ARBA00039059"/>
    </source>
</evidence>
<evidence type="ECO:0000256" key="9">
    <source>
        <dbReference type="ARBA" id="ARBA00022801"/>
    </source>
</evidence>
<dbReference type="GO" id="GO:0002376">
    <property type="term" value="P:immune system process"/>
    <property type="evidence" value="ECO:0007669"/>
    <property type="project" value="UniProtKB-KW"/>
</dbReference>
<keyword evidence="18" id="KW-0325">Glycoprotein</keyword>
<dbReference type="SMART" id="SM00155">
    <property type="entry name" value="PLDc"/>
    <property type="match status" value="2"/>
</dbReference>
<evidence type="ECO:0000256" key="13">
    <source>
        <dbReference type="ARBA" id="ARBA00022989"/>
    </source>
</evidence>
<keyword evidence="11" id="KW-0391">Immunity</keyword>
<dbReference type="GO" id="GO:0006954">
    <property type="term" value="P:inflammatory response"/>
    <property type="evidence" value="ECO:0007669"/>
    <property type="project" value="UniProtKB-KW"/>
</dbReference>
<comment type="catalytic activity">
    <reaction evidence="22">
        <text>Exonucleolytic cleavage in the 5'- to 3'-direction to yield nucleoside 3'-phosphates.</text>
        <dbReference type="EC" id="3.1.16.1"/>
    </reaction>
</comment>
<dbReference type="GO" id="GO:0032588">
    <property type="term" value="C:trans-Golgi network membrane"/>
    <property type="evidence" value="ECO:0007669"/>
    <property type="project" value="Ensembl"/>
</dbReference>
<evidence type="ECO:0000256" key="2">
    <source>
        <dbReference type="ARBA" id="ARBA00004371"/>
    </source>
</evidence>
<comment type="similarity">
    <text evidence="5">Belongs to the phospholipase D family.</text>
</comment>
<keyword evidence="14" id="KW-0333">Golgi apparatus</keyword>
<proteinExistence type="inferred from homology"/>
<dbReference type="GO" id="GO:1900015">
    <property type="term" value="P:regulation of cytokine production involved in inflammatory response"/>
    <property type="evidence" value="ECO:0007669"/>
    <property type="project" value="Ensembl"/>
</dbReference>
<evidence type="ECO:0000256" key="5">
    <source>
        <dbReference type="ARBA" id="ARBA00008664"/>
    </source>
</evidence>
<keyword evidence="6" id="KW-0812">Transmembrane</keyword>
<evidence type="ECO:0000313" key="31">
    <source>
        <dbReference type="Ensembl" id="ENSCPRP00005022997.1"/>
    </source>
</evidence>
<keyword evidence="21" id="KW-1208">Phospholipid metabolism</keyword>
<sequence length="523" mass="59733">MGLAVLHRCIPSKSWNWCRRALRAFLKGLNLPSSQDLYSTPQRIGSSSLTDRVKTILLPTVISGEFCLLTTEDSVMLWMWLFSLLHICSWASQVVNVCFMIFNCHCSFELVESVPYDMPYESNSTTAKPLDQAWMGLLNMAQDRIHMVSYYWSLTGKDISVNDSSSEKGEDILKKLESLLMENVSVYIATSFPTLAVKSTDLNVLEAKGARVRRIDFGKLTNGVLHTKFWIVDMKHIYIGSANMDWRSLSQVKEVGAVIYNCSCLAQDLWKTFSTYWDVGHANASIPDPWPANYSTNINKDRPLEVQFNGTLTKVYFSASPPAFCPKGRTHDLLSVISIIRDAQEYVYASVMDYFPTSRFTHPARYWPDIDDALRSVAFTRKVRIRLLISCWLHTDPYMLHYLQSLRALNDPDTHISMEVKLFIVPVLNHTNIPYGRVNHNKYMVTDKVAYFGTSNWSEDYFTTTAGVGLIINQVSADPSKKNLSMQEQLKNLFERDWNSRYSVNLEDGHQQKDCLWKGGSQS</sequence>
<dbReference type="EC" id="3.1.16.1" evidence="23"/>
<comment type="catalytic activity">
    <reaction evidence="24">
        <text>3-lyso-sn-glycero-1-phospho-(3'-(9Z-octadecenoyl)-1'-sn-glycerol) + 1-(9Z-octadecenoyl)-sn-glycerol = 3-(9Z-octadecenoyl)-sn-glycero-1-phospho-(3'-(9Z-octadecenoyl)-1'-sn-glycerol) + glycerol</text>
        <dbReference type="Rhea" id="RHEA:82567"/>
        <dbReference type="ChEBI" id="CHEBI:17754"/>
        <dbReference type="ChEBI" id="CHEBI:75757"/>
        <dbReference type="ChEBI" id="CHEBI:139150"/>
        <dbReference type="ChEBI" id="CHEBI:232394"/>
    </reaction>
    <physiologicalReaction direction="left-to-right" evidence="24">
        <dbReference type="Rhea" id="RHEA:82568"/>
    </physiologicalReaction>
</comment>
<evidence type="ECO:0000256" key="24">
    <source>
        <dbReference type="ARBA" id="ARBA00049871"/>
    </source>
</evidence>
<dbReference type="FunFam" id="3.30.870.10:FF:000013">
    <property type="entry name" value="phospholipase D3 isoform X1"/>
    <property type="match status" value="1"/>
</dbReference>
<dbReference type="InterPro" id="IPR032803">
    <property type="entry name" value="PLDc_3"/>
</dbReference>
<evidence type="ECO:0000259" key="30">
    <source>
        <dbReference type="PROSITE" id="PS50035"/>
    </source>
</evidence>
<evidence type="ECO:0000256" key="1">
    <source>
        <dbReference type="ARBA" id="ARBA00004323"/>
    </source>
</evidence>
<protein>
    <recommendedName>
        <fullName evidence="23">spleen exonuclease</fullName>
        <ecNumber evidence="23">3.1.16.1</ecNumber>
    </recommendedName>
</protein>
<evidence type="ECO:0000256" key="20">
    <source>
        <dbReference type="ARBA" id="ARBA00023228"/>
    </source>
</evidence>
<evidence type="ECO:0000256" key="3">
    <source>
        <dbReference type="ARBA" id="ARBA00004412"/>
    </source>
</evidence>
<dbReference type="FunFam" id="3.30.870.10:FF:000019">
    <property type="entry name" value="phospholipase D3 isoform X1"/>
    <property type="match status" value="1"/>
</dbReference>
<dbReference type="SUPFAM" id="SSF56024">
    <property type="entry name" value="Phospholipase D/nuclease"/>
    <property type="match status" value="2"/>
</dbReference>
<keyword evidence="13" id="KW-1133">Transmembrane helix</keyword>
<keyword evidence="32" id="KW-1185">Reference proteome</keyword>
<evidence type="ECO:0000256" key="8">
    <source>
        <dbReference type="ARBA" id="ARBA00022753"/>
    </source>
</evidence>
<comment type="subcellular location">
    <subcellularLocation>
        <location evidence="3">Early endosome</location>
    </subcellularLocation>
    <subcellularLocation>
        <location evidence="4">Endoplasmic reticulum membrane</location>
        <topology evidence="4">Single-pass type II membrane protein</topology>
    </subcellularLocation>
    <subcellularLocation>
        <location evidence="1">Golgi apparatus membrane</location>
        <topology evidence="1">Single-pass type II membrane protein</topology>
    </subcellularLocation>
    <subcellularLocation>
        <location evidence="2">Lysosome</location>
    </subcellularLocation>
</comment>
<dbReference type="GO" id="GO:0002244">
    <property type="term" value="P:hematopoietic progenitor cell differentiation"/>
    <property type="evidence" value="ECO:0007669"/>
    <property type="project" value="Ensembl"/>
</dbReference>
<evidence type="ECO:0000256" key="11">
    <source>
        <dbReference type="ARBA" id="ARBA00022859"/>
    </source>
</evidence>
<dbReference type="GO" id="GO:0000139">
    <property type="term" value="C:Golgi membrane"/>
    <property type="evidence" value="ECO:0007669"/>
    <property type="project" value="UniProtKB-SubCell"/>
</dbReference>
<accession>A0A7M4FFU1</accession>
<dbReference type="Pfam" id="PF13918">
    <property type="entry name" value="PLDc_3"/>
    <property type="match status" value="1"/>
</dbReference>
<dbReference type="GO" id="GO:0045335">
    <property type="term" value="C:phagocytic vesicle"/>
    <property type="evidence" value="ECO:0007669"/>
    <property type="project" value="Ensembl"/>
</dbReference>
<comment type="catalytic activity">
    <reaction evidence="28">
        <text>a 5'-end 5'-phospho-2'-deoxyribonucleotide in single-stranded DNA + H2O = a 5'-end 5'-dephospho-2'-deoxyribonucleotide in single-stranded DNA + phosphate</text>
        <dbReference type="Rhea" id="RHEA:82335"/>
        <dbReference type="Rhea" id="RHEA-COMP:19868"/>
        <dbReference type="Rhea" id="RHEA-COMP:19869"/>
        <dbReference type="ChEBI" id="CHEBI:15377"/>
        <dbReference type="ChEBI" id="CHEBI:43474"/>
        <dbReference type="ChEBI" id="CHEBI:136412"/>
        <dbReference type="ChEBI" id="CHEBI:136416"/>
    </reaction>
    <physiologicalReaction direction="left-to-right" evidence="28">
        <dbReference type="Rhea" id="RHEA:82336"/>
    </physiologicalReaction>
</comment>
<dbReference type="Gene3D" id="3.30.870.10">
    <property type="entry name" value="Endonuclease Chain A"/>
    <property type="match status" value="2"/>
</dbReference>
<evidence type="ECO:0000256" key="22">
    <source>
        <dbReference type="ARBA" id="ARBA00035759"/>
    </source>
</evidence>
<evidence type="ECO:0000256" key="27">
    <source>
        <dbReference type="ARBA" id="ARBA00049884"/>
    </source>
</evidence>
<dbReference type="PANTHER" id="PTHR10185:SF8">
    <property type="entry name" value="5'-3' EXONUCLEASE PLD4"/>
    <property type="match status" value="1"/>
</dbReference>
<evidence type="ECO:0000256" key="28">
    <source>
        <dbReference type="ARBA" id="ARBA00049916"/>
    </source>
</evidence>
<dbReference type="GO" id="GO:0005789">
    <property type="term" value="C:endoplasmic reticulum membrane"/>
    <property type="evidence" value="ECO:0007669"/>
    <property type="project" value="UniProtKB-SubCell"/>
</dbReference>
<dbReference type="PROSITE" id="PS50035">
    <property type="entry name" value="PLD"/>
    <property type="match status" value="2"/>
</dbReference>
<evidence type="ECO:0000256" key="14">
    <source>
        <dbReference type="ARBA" id="ARBA00023034"/>
    </source>
</evidence>
<organism evidence="31 32">
    <name type="scientific">Crocodylus porosus</name>
    <name type="common">Saltwater crocodile</name>
    <name type="synonym">Estuarine crocodile</name>
    <dbReference type="NCBI Taxonomy" id="8502"/>
    <lineage>
        <taxon>Eukaryota</taxon>
        <taxon>Metazoa</taxon>
        <taxon>Chordata</taxon>
        <taxon>Craniata</taxon>
        <taxon>Vertebrata</taxon>
        <taxon>Euteleostomi</taxon>
        <taxon>Archelosauria</taxon>
        <taxon>Archosauria</taxon>
        <taxon>Crocodylia</taxon>
        <taxon>Longirostres</taxon>
        <taxon>Crocodylidae</taxon>
        <taxon>Crocodylus</taxon>
    </lineage>
</organism>
<evidence type="ECO:0000256" key="15">
    <source>
        <dbReference type="ARBA" id="ARBA00023098"/>
    </source>
</evidence>
<evidence type="ECO:0000256" key="16">
    <source>
        <dbReference type="ARBA" id="ARBA00023136"/>
    </source>
</evidence>
<dbReference type="GO" id="GO:0006629">
    <property type="term" value="P:lipid metabolic process"/>
    <property type="evidence" value="ECO:0007669"/>
    <property type="project" value="UniProtKB-KW"/>
</dbReference>
<evidence type="ECO:0000256" key="25">
    <source>
        <dbReference type="ARBA" id="ARBA00049873"/>
    </source>
</evidence>
<feature type="domain" description="PLD phosphodiesterase" evidence="30">
    <location>
        <begin position="435"/>
        <end position="461"/>
    </location>
</feature>
<evidence type="ECO:0000256" key="6">
    <source>
        <dbReference type="ARBA" id="ARBA00022692"/>
    </source>
</evidence>
<keyword evidence="10" id="KW-0256">Endoplasmic reticulum</keyword>
<evidence type="ECO:0000256" key="29">
    <source>
        <dbReference type="ARBA" id="ARBA00049926"/>
    </source>
</evidence>
<keyword evidence="12" id="KW-0735">Signal-anchor</keyword>
<keyword evidence="19" id="KW-0395">Inflammatory response</keyword>
<reference evidence="31" key="1">
    <citation type="submission" date="2025-08" db="UniProtKB">
        <authorList>
            <consortium name="Ensembl"/>
        </authorList>
    </citation>
    <scope>IDENTIFICATION</scope>
</reference>
<comment type="catalytic activity">
    <reaction evidence="26">
        <text>a 5'-end 5'-dephospho-2'-deoxyribonucleotidyl-2'-deoxyribonucleotide in single-stranded DNA + H2O = a 5'-end dephospho-2'-deoxyribonucleoside in single-stranded DNA + a 2'-deoxyribonucleoside 3'-phosphate + H(+)</text>
        <dbReference type="Rhea" id="RHEA:81379"/>
        <dbReference type="Rhea" id="RHEA-COMP:19701"/>
        <dbReference type="Rhea" id="RHEA-COMP:19702"/>
        <dbReference type="ChEBI" id="CHEBI:15377"/>
        <dbReference type="ChEBI" id="CHEBI:15378"/>
        <dbReference type="ChEBI" id="CHEBI:131705"/>
        <dbReference type="ChEBI" id="CHEBI:136416"/>
        <dbReference type="ChEBI" id="CHEBI:231873"/>
    </reaction>
    <physiologicalReaction direction="left-to-right" evidence="26">
        <dbReference type="Rhea" id="RHEA:81380"/>
    </physiologicalReaction>
</comment>
<name>A0A7M4FFU1_CROPO</name>
<dbReference type="GO" id="GO:0005764">
    <property type="term" value="C:lysosome"/>
    <property type="evidence" value="ECO:0007669"/>
    <property type="project" value="UniProtKB-SubCell"/>
</dbReference>
<evidence type="ECO:0000256" key="4">
    <source>
        <dbReference type="ARBA" id="ARBA00004648"/>
    </source>
</evidence>
<dbReference type="PANTHER" id="PTHR10185">
    <property type="entry name" value="PHOSPHOLIPASE D - RELATED"/>
    <property type="match status" value="1"/>
</dbReference>
<dbReference type="Proteomes" id="UP000594220">
    <property type="component" value="Unplaced"/>
</dbReference>
<dbReference type="GO" id="GO:0005634">
    <property type="term" value="C:nucleus"/>
    <property type="evidence" value="ECO:0007669"/>
    <property type="project" value="Ensembl"/>
</dbReference>
<evidence type="ECO:0000256" key="12">
    <source>
        <dbReference type="ARBA" id="ARBA00022968"/>
    </source>
</evidence>
<evidence type="ECO:0000313" key="32">
    <source>
        <dbReference type="Proteomes" id="UP000594220"/>
    </source>
</evidence>
<dbReference type="GeneTree" id="ENSGT00950000183059"/>
<comment type="catalytic activity">
    <reaction evidence="25">
        <text>a ribonucleoside 3'-phosphate-2'-3'-cyclophospho-GMP + H2O = a ribonucleoside 3'-phosphate + 2',3'-cyclophospho-GMP + H(+)</text>
        <dbReference type="Rhea" id="RHEA:81319"/>
        <dbReference type="ChEBI" id="CHEBI:13197"/>
        <dbReference type="ChEBI" id="CHEBI:15377"/>
        <dbReference type="ChEBI" id="CHEBI:15378"/>
        <dbReference type="ChEBI" id="CHEBI:60837"/>
        <dbReference type="ChEBI" id="CHEBI:231870"/>
    </reaction>
    <physiologicalReaction direction="left-to-right" evidence="25">
        <dbReference type="Rhea" id="RHEA:81320"/>
    </physiologicalReaction>
</comment>
<dbReference type="Ensembl" id="ENSCPRT00005026856.1">
    <property type="protein sequence ID" value="ENSCPRP00005022997.1"/>
    <property type="gene ID" value="ENSCPRG00005015991.1"/>
</dbReference>
<evidence type="ECO:0000256" key="7">
    <source>
        <dbReference type="ARBA" id="ARBA00022737"/>
    </source>
</evidence>
<gene>
    <name evidence="31" type="primary">PLD4</name>
</gene>
<keyword evidence="7" id="KW-0677">Repeat</keyword>
<evidence type="ECO:0000256" key="17">
    <source>
        <dbReference type="ARBA" id="ARBA00023157"/>
    </source>
</evidence>
<evidence type="ECO:0000256" key="19">
    <source>
        <dbReference type="ARBA" id="ARBA00023198"/>
    </source>
</evidence>
<evidence type="ECO:0000256" key="21">
    <source>
        <dbReference type="ARBA" id="ARBA00023264"/>
    </source>
</evidence>
<evidence type="ECO:0000256" key="10">
    <source>
        <dbReference type="ARBA" id="ARBA00022824"/>
    </source>
</evidence>
<dbReference type="GO" id="GO:0005769">
    <property type="term" value="C:early endosome"/>
    <property type="evidence" value="ECO:0007669"/>
    <property type="project" value="UniProtKB-SubCell"/>
</dbReference>
<evidence type="ECO:0000256" key="26">
    <source>
        <dbReference type="ARBA" id="ARBA00049874"/>
    </source>
</evidence>
<dbReference type="OMA" id="GYIIPVF"/>